<evidence type="ECO:0000313" key="4">
    <source>
        <dbReference type="Proteomes" id="UP001056539"/>
    </source>
</evidence>
<dbReference type="Pfam" id="PF00534">
    <property type="entry name" value="Glycos_transf_1"/>
    <property type="match status" value="1"/>
</dbReference>
<keyword evidence="4" id="KW-1185">Reference proteome</keyword>
<proteinExistence type="predicted"/>
<dbReference type="Proteomes" id="UP001056539">
    <property type="component" value="Chromosome"/>
</dbReference>
<dbReference type="GO" id="GO:0016757">
    <property type="term" value="F:glycosyltransferase activity"/>
    <property type="evidence" value="ECO:0007669"/>
    <property type="project" value="InterPro"/>
</dbReference>
<dbReference type="CDD" id="cd03825">
    <property type="entry name" value="GT4_WcaC-like"/>
    <property type="match status" value="1"/>
</dbReference>
<evidence type="ECO:0000259" key="1">
    <source>
        <dbReference type="Pfam" id="PF00534"/>
    </source>
</evidence>
<reference evidence="3" key="1">
    <citation type="submission" date="2021-04" db="EMBL/GenBank/DDBJ databases">
        <authorList>
            <person name="Postec A."/>
        </authorList>
    </citation>
    <scope>NUCLEOTIDE SEQUENCE</scope>
    <source>
        <strain evidence="3">F1F22</strain>
    </source>
</reference>
<dbReference type="SUPFAM" id="SSF53756">
    <property type="entry name" value="UDP-Glycosyltransferase/glycogen phosphorylase"/>
    <property type="match status" value="1"/>
</dbReference>
<dbReference type="PANTHER" id="PTHR12526">
    <property type="entry name" value="GLYCOSYLTRANSFERASE"/>
    <property type="match status" value="1"/>
</dbReference>
<dbReference type="InterPro" id="IPR028098">
    <property type="entry name" value="Glyco_trans_4-like_N"/>
</dbReference>
<gene>
    <name evidence="3" type="ORF">KDW03_03320</name>
</gene>
<reference evidence="3" key="2">
    <citation type="submission" date="2022-06" db="EMBL/GenBank/DDBJ databases">
        <title>Thermospira aquatica gen. nov., sp. nov.</title>
        <authorList>
            <person name="Ben Ali Gam Z."/>
            <person name="Labat M."/>
        </authorList>
    </citation>
    <scope>NUCLEOTIDE SEQUENCE</scope>
    <source>
        <strain evidence="3">F1F22</strain>
    </source>
</reference>
<protein>
    <submittedName>
        <fullName evidence="3">Glycosyltransferase family 4 protein</fullName>
    </submittedName>
</protein>
<organism evidence="3 4">
    <name type="scientific">Thermospira aquatica</name>
    <dbReference type="NCBI Taxonomy" id="2828656"/>
    <lineage>
        <taxon>Bacteria</taxon>
        <taxon>Pseudomonadati</taxon>
        <taxon>Spirochaetota</taxon>
        <taxon>Spirochaetia</taxon>
        <taxon>Brevinematales</taxon>
        <taxon>Thermospiraceae</taxon>
        <taxon>Thermospira</taxon>
    </lineage>
</organism>
<evidence type="ECO:0000313" key="3">
    <source>
        <dbReference type="EMBL" id="URA10849.1"/>
    </source>
</evidence>
<dbReference type="EMBL" id="CP073355">
    <property type="protein sequence ID" value="URA10849.1"/>
    <property type="molecule type" value="Genomic_DNA"/>
</dbReference>
<name>A0AAX3BF35_9SPIR</name>
<accession>A0AAX3BF35</accession>
<feature type="domain" description="Glycosyltransferase subfamily 4-like N-terminal" evidence="2">
    <location>
        <begin position="13"/>
        <end position="217"/>
    </location>
</feature>
<dbReference type="RefSeq" id="WP_271435976.1">
    <property type="nucleotide sequence ID" value="NZ_CP073355.1"/>
</dbReference>
<dbReference type="KEGG" id="taqu:KDW03_03320"/>
<dbReference type="AlphaFoldDB" id="A0AAX3BF35"/>
<evidence type="ECO:0000259" key="2">
    <source>
        <dbReference type="Pfam" id="PF13439"/>
    </source>
</evidence>
<dbReference type="InterPro" id="IPR001296">
    <property type="entry name" value="Glyco_trans_1"/>
</dbReference>
<sequence>MKILHIVAGNLNGGAARGAYWLHCGLRKIGVESKILTNGINTFEDNSVTTILKSKIDKAFNLMRGEFDNLIVLLYPKRKKVIFSTGLFGIDFTKTREYREADIIHLHWINAGFVNIKHLSKINKPIVWTMRDMWPFTGGCHYSMECENYKRGCGFCVQLQSNKKYDLSRLVLYRKKKYLPKDMKVVGISSWLSEKAKESDVFRNFEIHTIPNAIDTKEFFPIEKKVAREILGIKTRKKIILVGATNVNDFYKGFGRYFDALKMLEKNKYFLCFFGILEEKLITDLGFEYKSFGYLHDNISLRLVYSSADVFVAPSMMEAFGKTLTEAMSCGTPVVCFDATGPKDIVTHQLDGYRAIPFDPSDLAKGIAWVIHHPEYEKLCQNAREKVVREFDSEVVAQKYVELYKRILHG</sequence>
<dbReference type="Gene3D" id="3.40.50.2000">
    <property type="entry name" value="Glycogen Phosphorylase B"/>
    <property type="match status" value="2"/>
</dbReference>
<dbReference type="PANTHER" id="PTHR12526:SF637">
    <property type="entry name" value="GLYCOSYLTRANSFERASE EPSF-RELATED"/>
    <property type="match status" value="1"/>
</dbReference>
<feature type="domain" description="Glycosyl transferase family 1" evidence="1">
    <location>
        <begin position="226"/>
        <end position="385"/>
    </location>
</feature>
<dbReference type="Pfam" id="PF13439">
    <property type="entry name" value="Glyco_transf_4"/>
    <property type="match status" value="1"/>
</dbReference>